<evidence type="ECO:0000256" key="4">
    <source>
        <dbReference type="ARBA" id="ARBA00022692"/>
    </source>
</evidence>
<sequence>MRKISRIGYCTLLLLLLLLLLMVIVEVKGRSLSYSSSEMVSDGVDHVQHNQPSFLLFRGMEYSSEECEQLYGFLPCSNSALGHLFLIVVYEYLLFHGESYVAAGGEMIFKILGPGVFGASAFQVLGALPESFILLASGLLNTKEVAEEYVFTGVGLLAGSTILLLTVLWGTCVIVASQNLSDTSESDLSDGSDTRKETCSGISTDLETSYTARIMVLSVIPFIIIQIPKIFPSSTVQNIVTLVALFVSVVFLLLYFFYQTFQPWIQKRRLEYVKHEHLILKILQHVQNHALARILTDDGAPNVLGIRRLFEKIDLDGDNCISQTELKRLIMNLKFGDMPLDVDKAVSKMMEEFDTSGDHLISEEEFVAGFAKWLNPLNNQDPHTPTYQDDVYQKTWEETDMLVDDDKRKGVVNEKSPWAWLKAIMFLVVGIVILAILAEPLIESVQNFSKAASIPSFFISFILVPLATTARAATSAIKAARRKKSRTTSLTFSEIYSGVFMNNILGFCVLLSLIYARGLTWDFSAEVLVVVIVCAIVGLSASFCSAFPVWSSIIAYLLYPLSLLLVYFLDDVLQYS</sequence>
<feature type="domain" description="EF-hand" evidence="11">
    <location>
        <begin position="301"/>
        <end position="336"/>
    </location>
</feature>
<dbReference type="InterPro" id="IPR004837">
    <property type="entry name" value="NaCa_Exmemb"/>
</dbReference>
<name>A0AAP0N0Q3_LIQFO</name>
<evidence type="ECO:0000259" key="11">
    <source>
        <dbReference type="PROSITE" id="PS50222"/>
    </source>
</evidence>
<feature type="transmembrane region" description="Helical" evidence="9">
    <location>
        <begin position="418"/>
        <end position="442"/>
    </location>
</feature>
<feature type="transmembrane region" description="Helical" evidence="9">
    <location>
        <begin position="527"/>
        <end position="546"/>
    </location>
</feature>
<gene>
    <name evidence="12" type="ORF">L1049_027214</name>
</gene>
<feature type="domain" description="EF-hand" evidence="11">
    <location>
        <begin position="341"/>
        <end position="376"/>
    </location>
</feature>
<dbReference type="AlphaFoldDB" id="A0AAP0N0Q3"/>
<dbReference type="GO" id="GO:0006874">
    <property type="term" value="P:intracellular calcium ion homeostasis"/>
    <property type="evidence" value="ECO:0007669"/>
    <property type="project" value="TreeGrafter"/>
</dbReference>
<feature type="transmembrane region" description="Helical" evidence="9">
    <location>
        <begin position="70"/>
        <end position="95"/>
    </location>
</feature>
<organism evidence="12 13">
    <name type="scientific">Liquidambar formosana</name>
    <name type="common">Formosan gum</name>
    <dbReference type="NCBI Taxonomy" id="63359"/>
    <lineage>
        <taxon>Eukaryota</taxon>
        <taxon>Viridiplantae</taxon>
        <taxon>Streptophyta</taxon>
        <taxon>Embryophyta</taxon>
        <taxon>Tracheophyta</taxon>
        <taxon>Spermatophyta</taxon>
        <taxon>Magnoliopsida</taxon>
        <taxon>eudicotyledons</taxon>
        <taxon>Gunneridae</taxon>
        <taxon>Pentapetalae</taxon>
        <taxon>Saxifragales</taxon>
        <taxon>Altingiaceae</taxon>
        <taxon>Liquidambar</taxon>
    </lineage>
</organism>
<keyword evidence="6 9" id="KW-1133">Transmembrane helix</keyword>
<evidence type="ECO:0000256" key="3">
    <source>
        <dbReference type="ARBA" id="ARBA00022449"/>
    </source>
</evidence>
<dbReference type="InterPro" id="IPR018247">
    <property type="entry name" value="EF_Hand_1_Ca_BS"/>
</dbReference>
<keyword evidence="8 9" id="KW-0472">Membrane</keyword>
<dbReference type="Proteomes" id="UP001415857">
    <property type="component" value="Unassembled WGS sequence"/>
</dbReference>
<dbReference type="GO" id="GO:0012505">
    <property type="term" value="C:endomembrane system"/>
    <property type="evidence" value="ECO:0007669"/>
    <property type="project" value="UniProtKB-SubCell"/>
</dbReference>
<reference evidence="12 13" key="1">
    <citation type="journal article" date="2024" name="Plant J.">
        <title>Genome sequences and population genomics reveal climatic adaptation and genomic divergence between two closely related sweetgum species.</title>
        <authorList>
            <person name="Xu W.Q."/>
            <person name="Ren C.Q."/>
            <person name="Zhang X.Y."/>
            <person name="Comes H.P."/>
            <person name="Liu X.H."/>
            <person name="Li Y.G."/>
            <person name="Kettle C.J."/>
            <person name="Jalonen R."/>
            <person name="Gaisberger H."/>
            <person name="Ma Y.Z."/>
            <person name="Qiu Y.X."/>
        </authorList>
    </citation>
    <scope>NUCLEOTIDE SEQUENCE [LARGE SCALE GENOMIC DNA]</scope>
    <source>
        <strain evidence="12">Hangzhou</strain>
    </source>
</reference>
<evidence type="ECO:0000256" key="9">
    <source>
        <dbReference type="SAM" id="Phobius"/>
    </source>
</evidence>
<evidence type="ECO:0000313" key="13">
    <source>
        <dbReference type="Proteomes" id="UP001415857"/>
    </source>
</evidence>
<feature type="transmembrane region" description="Helical" evidence="9">
    <location>
        <begin position="210"/>
        <end position="227"/>
    </location>
</feature>
<feature type="chain" id="PRO_5042922708" description="EF-hand domain-containing protein" evidence="10">
    <location>
        <begin position="30"/>
        <end position="576"/>
    </location>
</feature>
<comment type="subcellular location">
    <subcellularLocation>
        <location evidence="1">Endomembrane system</location>
        <topology evidence="1">Multi-pass membrane protein</topology>
    </subcellularLocation>
</comment>
<evidence type="ECO:0000313" key="12">
    <source>
        <dbReference type="EMBL" id="KAK9265345.1"/>
    </source>
</evidence>
<evidence type="ECO:0000256" key="10">
    <source>
        <dbReference type="SAM" id="SignalP"/>
    </source>
</evidence>
<dbReference type="InterPro" id="IPR011992">
    <property type="entry name" value="EF-hand-dom_pair"/>
</dbReference>
<dbReference type="InterPro" id="IPR004713">
    <property type="entry name" value="CaH_exchang"/>
</dbReference>
<feature type="transmembrane region" description="Helical" evidence="9">
    <location>
        <begin position="149"/>
        <end position="176"/>
    </location>
</feature>
<dbReference type="PANTHER" id="PTHR31503">
    <property type="entry name" value="VACUOLAR CALCIUM ION TRANSPORTER"/>
    <property type="match status" value="1"/>
</dbReference>
<dbReference type="Pfam" id="PF01699">
    <property type="entry name" value="Na_Ca_ex"/>
    <property type="match status" value="1"/>
</dbReference>
<dbReference type="PANTHER" id="PTHR31503:SF79">
    <property type="entry name" value="CALCIUM-BINDING EF-HAND PROTEIN"/>
    <property type="match status" value="1"/>
</dbReference>
<keyword evidence="4 9" id="KW-0812">Transmembrane</keyword>
<evidence type="ECO:0000256" key="6">
    <source>
        <dbReference type="ARBA" id="ARBA00022989"/>
    </source>
</evidence>
<dbReference type="GO" id="GO:0005509">
    <property type="term" value="F:calcium ion binding"/>
    <property type="evidence" value="ECO:0007669"/>
    <property type="project" value="InterPro"/>
</dbReference>
<feature type="transmembrane region" description="Helical" evidence="9">
    <location>
        <begin position="495"/>
        <end position="515"/>
    </location>
</feature>
<dbReference type="SMART" id="SM00054">
    <property type="entry name" value="EFh"/>
    <property type="match status" value="2"/>
</dbReference>
<keyword evidence="2" id="KW-0813">Transport</keyword>
<proteinExistence type="predicted"/>
<dbReference type="Gene3D" id="1.10.238.10">
    <property type="entry name" value="EF-hand"/>
    <property type="match status" value="1"/>
</dbReference>
<evidence type="ECO:0000256" key="8">
    <source>
        <dbReference type="ARBA" id="ARBA00023136"/>
    </source>
</evidence>
<keyword evidence="10" id="KW-0732">Signal</keyword>
<feature type="transmembrane region" description="Helical" evidence="9">
    <location>
        <begin position="107"/>
        <end position="129"/>
    </location>
</feature>
<protein>
    <recommendedName>
        <fullName evidence="11">EF-hand domain-containing protein</fullName>
    </recommendedName>
</protein>
<evidence type="ECO:0000256" key="1">
    <source>
        <dbReference type="ARBA" id="ARBA00004127"/>
    </source>
</evidence>
<feature type="transmembrane region" description="Helical" evidence="9">
    <location>
        <begin position="553"/>
        <end position="569"/>
    </location>
</feature>
<dbReference type="CDD" id="cd00051">
    <property type="entry name" value="EFh"/>
    <property type="match status" value="1"/>
</dbReference>
<evidence type="ECO:0000256" key="5">
    <source>
        <dbReference type="ARBA" id="ARBA00022837"/>
    </source>
</evidence>
<dbReference type="InterPro" id="IPR002048">
    <property type="entry name" value="EF_hand_dom"/>
</dbReference>
<evidence type="ECO:0000256" key="7">
    <source>
        <dbReference type="ARBA" id="ARBA00023065"/>
    </source>
</evidence>
<evidence type="ECO:0000256" key="2">
    <source>
        <dbReference type="ARBA" id="ARBA00022448"/>
    </source>
</evidence>
<feature type="transmembrane region" description="Helical" evidence="9">
    <location>
        <begin position="239"/>
        <end position="258"/>
    </location>
</feature>
<dbReference type="PROSITE" id="PS00018">
    <property type="entry name" value="EF_HAND_1"/>
    <property type="match status" value="2"/>
</dbReference>
<feature type="transmembrane region" description="Helical" evidence="9">
    <location>
        <begin position="454"/>
        <end position="474"/>
    </location>
</feature>
<keyword evidence="5" id="KW-0106">Calcium</keyword>
<accession>A0AAP0N0Q3</accession>
<keyword evidence="13" id="KW-1185">Reference proteome</keyword>
<comment type="caution">
    <text evidence="12">The sequence shown here is derived from an EMBL/GenBank/DDBJ whole genome shotgun (WGS) entry which is preliminary data.</text>
</comment>
<dbReference type="EMBL" id="JBBPBK010000411">
    <property type="protein sequence ID" value="KAK9265345.1"/>
    <property type="molecule type" value="Genomic_DNA"/>
</dbReference>
<dbReference type="SUPFAM" id="SSF47473">
    <property type="entry name" value="EF-hand"/>
    <property type="match status" value="1"/>
</dbReference>
<dbReference type="GO" id="GO:0015369">
    <property type="term" value="F:calcium:proton antiporter activity"/>
    <property type="evidence" value="ECO:0007669"/>
    <property type="project" value="TreeGrafter"/>
</dbReference>
<dbReference type="GO" id="GO:0016020">
    <property type="term" value="C:membrane"/>
    <property type="evidence" value="ECO:0007669"/>
    <property type="project" value="InterPro"/>
</dbReference>
<keyword evidence="3" id="KW-0050">Antiport</keyword>
<keyword evidence="7" id="KW-0406">Ion transport</keyword>
<dbReference type="Pfam" id="PF13499">
    <property type="entry name" value="EF-hand_7"/>
    <property type="match status" value="1"/>
</dbReference>
<dbReference type="PROSITE" id="PS50222">
    <property type="entry name" value="EF_HAND_2"/>
    <property type="match status" value="2"/>
</dbReference>
<feature type="signal peptide" evidence="10">
    <location>
        <begin position="1"/>
        <end position="29"/>
    </location>
</feature>